<evidence type="ECO:0000313" key="3">
    <source>
        <dbReference type="EMBL" id="KAK1798148.1"/>
    </source>
</evidence>
<keyword evidence="2" id="KW-0472">Membrane</keyword>
<proteinExistence type="predicted"/>
<evidence type="ECO:0000256" key="2">
    <source>
        <dbReference type="SAM" id="Phobius"/>
    </source>
</evidence>
<dbReference type="AlphaFoldDB" id="A0AAD8ZER1"/>
<comment type="caution">
    <text evidence="3">The sequence shown here is derived from an EMBL/GenBank/DDBJ whole genome shotgun (WGS) entry which is preliminary data.</text>
</comment>
<evidence type="ECO:0000256" key="1">
    <source>
        <dbReference type="SAM" id="MobiDB-lite"/>
    </source>
</evidence>
<feature type="region of interest" description="Disordered" evidence="1">
    <location>
        <begin position="1"/>
        <end position="64"/>
    </location>
</feature>
<keyword evidence="4" id="KW-1185">Reference proteome</keyword>
<organism evidence="3 4">
    <name type="scientific">Electrophorus voltai</name>
    <dbReference type="NCBI Taxonomy" id="2609070"/>
    <lineage>
        <taxon>Eukaryota</taxon>
        <taxon>Metazoa</taxon>
        <taxon>Chordata</taxon>
        <taxon>Craniata</taxon>
        <taxon>Vertebrata</taxon>
        <taxon>Euteleostomi</taxon>
        <taxon>Actinopterygii</taxon>
        <taxon>Neopterygii</taxon>
        <taxon>Teleostei</taxon>
        <taxon>Ostariophysi</taxon>
        <taxon>Gymnotiformes</taxon>
        <taxon>Gymnotoidei</taxon>
        <taxon>Gymnotidae</taxon>
        <taxon>Electrophorus</taxon>
    </lineage>
</organism>
<feature type="region of interest" description="Disordered" evidence="1">
    <location>
        <begin position="132"/>
        <end position="178"/>
    </location>
</feature>
<keyword evidence="2" id="KW-0812">Transmembrane</keyword>
<keyword evidence="2" id="KW-1133">Transmembrane helix</keyword>
<protein>
    <submittedName>
        <fullName evidence="3">Uncharacterized protein</fullName>
    </submittedName>
</protein>
<name>A0AAD8ZER1_9TELE</name>
<feature type="compositionally biased region" description="Basic and acidic residues" evidence="1">
    <location>
        <begin position="160"/>
        <end position="173"/>
    </location>
</feature>
<dbReference type="Proteomes" id="UP001239994">
    <property type="component" value="Unassembled WGS sequence"/>
</dbReference>
<reference evidence="3" key="1">
    <citation type="submission" date="2023-03" db="EMBL/GenBank/DDBJ databases">
        <title>Electrophorus voltai genome.</title>
        <authorList>
            <person name="Bian C."/>
        </authorList>
    </citation>
    <scope>NUCLEOTIDE SEQUENCE</scope>
    <source>
        <strain evidence="3">CB-2022</strain>
        <tissue evidence="3">Muscle</tissue>
    </source>
</reference>
<sequence>MVPRKAPPRVCCPAASKQPCVASREASSEDDTPLPKVPAPTSKPHGGKKVATPVLAPEPGNTVGALPDMHAPKSGWQPLPKPVKDSPPPGWIFVAGIGFFSVCFLVTSLGGQLSPKRLRDSPFTIHTEGASAYQATAPESPPNGEAGEPSGLTWASVSRTDGRETGTRTRTDTGTDTLTGMVTDIKGDKTTSAVTETGISMVIGMGTRT</sequence>
<gene>
    <name evidence="3" type="ORF">P4O66_000642</name>
</gene>
<accession>A0AAD8ZER1</accession>
<dbReference type="EMBL" id="JAROKS010000012">
    <property type="protein sequence ID" value="KAK1798148.1"/>
    <property type="molecule type" value="Genomic_DNA"/>
</dbReference>
<feature type="transmembrane region" description="Helical" evidence="2">
    <location>
        <begin position="90"/>
        <end position="109"/>
    </location>
</feature>
<evidence type="ECO:0000313" key="4">
    <source>
        <dbReference type="Proteomes" id="UP001239994"/>
    </source>
</evidence>